<dbReference type="Gene3D" id="3.40.80.10">
    <property type="entry name" value="Peptidoglycan recognition protein-like"/>
    <property type="match status" value="1"/>
</dbReference>
<dbReference type="GO" id="GO:0008745">
    <property type="term" value="F:N-acetylmuramoyl-L-alanine amidase activity"/>
    <property type="evidence" value="ECO:0007669"/>
    <property type="project" value="InterPro"/>
</dbReference>
<reference evidence="2 3" key="1">
    <citation type="journal article" date="2016" name="Nat. Commun.">
        <title>Thousands of microbial genomes shed light on interconnected biogeochemical processes in an aquifer system.</title>
        <authorList>
            <person name="Anantharaman K."/>
            <person name="Brown C.T."/>
            <person name="Hug L.A."/>
            <person name="Sharon I."/>
            <person name="Castelle C.J."/>
            <person name="Probst A.J."/>
            <person name="Thomas B.C."/>
            <person name="Singh A."/>
            <person name="Wilkins M.J."/>
            <person name="Karaoz U."/>
            <person name="Brodie E.L."/>
            <person name="Williams K.H."/>
            <person name="Hubbard S.S."/>
            <person name="Banfield J.F."/>
        </authorList>
    </citation>
    <scope>NUCLEOTIDE SEQUENCE [LARGE SCALE GENOMIC DNA]</scope>
</reference>
<evidence type="ECO:0000313" key="2">
    <source>
        <dbReference type="EMBL" id="OGK18189.1"/>
    </source>
</evidence>
<dbReference type="InterPro" id="IPR036505">
    <property type="entry name" value="Amidase/PGRP_sf"/>
</dbReference>
<name>A0A1F7GGX5_9BACT</name>
<evidence type="ECO:0000259" key="1">
    <source>
        <dbReference type="Pfam" id="PF01510"/>
    </source>
</evidence>
<dbReference type="EMBL" id="MFZH01000035">
    <property type="protein sequence ID" value="OGK18189.1"/>
    <property type="molecule type" value="Genomic_DNA"/>
</dbReference>
<sequence>MSERLGRRQFIELGFKAPIALSLPSFLTEGEIDEALPLNERVAEIFSLVEPLSFDSKGNLVVERESKEEPDVRVFRRVETIPTQYSMTETRRVNKVELLVVHYDGNDRFWDVSGTKVERHAESTVWLLDRNGFSTHWCVDGFPIEELKEGFVSGYGVLQTQPGSGDSKLPLIGAHVKMGVEDDSKVDTLQLFGKLGIQSRLQSLYERKVGSFNFHTVGFEQVGTDFDLGFPSKNQPDNQQIANALSLSIAVMKQHNLTVWDVVGHHEVQELKSDPGDYYMATLRFLLGVATLKGELPESLVFAGYEEAPDKEAYFRKVYEYLSERKKGWLWHWKDLVGYDEFMKSLSASVLQKEGESKWR</sequence>
<dbReference type="Proteomes" id="UP000176850">
    <property type="component" value="Unassembled WGS sequence"/>
</dbReference>
<dbReference type="AlphaFoldDB" id="A0A1F7GGX5"/>
<dbReference type="GO" id="GO:0009253">
    <property type="term" value="P:peptidoglycan catabolic process"/>
    <property type="evidence" value="ECO:0007669"/>
    <property type="project" value="InterPro"/>
</dbReference>
<feature type="domain" description="N-acetylmuramoyl-L-alanine amidase" evidence="1">
    <location>
        <begin position="94"/>
        <end position="277"/>
    </location>
</feature>
<organism evidence="2 3">
    <name type="scientific">Candidatus Roizmanbacteria bacterium RIFCSPHIGHO2_01_FULL_39_24</name>
    <dbReference type="NCBI Taxonomy" id="1802032"/>
    <lineage>
        <taxon>Bacteria</taxon>
        <taxon>Candidatus Roizmaniibacteriota</taxon>
    </lineage>
</organism>
<dbReference type="Pfam" id="PF01510">
    <property type="entry name" value="Amidase_2"/>
    <property type="match status" value="1"/>
</dbReference>
<accession>A0A1F7GGX5</accession>
<dbReference type="InterPro" id="IPR002502">
    <property type="entry name" value="Amidase_domain"/>
</dbReference>
<protein>
    <recommendedName>
        <fullName evidence="1">N-acetylmuramoyl-L-alanine amidase domain-containing protein</fullName>
    </recommendedName>
</protein>
<dbReference type="SUPFAM" id="SSF55846">
    <property type="entry name" value="N-acetylmuramoyl-L-alanine amidase-like"/>
    <property type="match status" value="1"/>
</dbReference>
<evidence type="ECO:0000313" key="3">
    <source>
        <dbReference type="Proteomes" id="UP000176850"/>
    </source>
</evidence>
<gene>
    <name evidence="2" type="ORF">A2799_03790</name>
</gene>
<proteinExistence type="predicted"/>
<comment type="caution">
    <text evidence="2">The sequence shown here is derived from an EMBL/GenBank/DDBJ whole genome shotgun (WGS) entry which is preliminary data.</text>
</comment>